<accession>R9AH82</accession>
<gene>
    <name evidence="1" type="ORF">J056_004328</name>
</gene>
<dbReference type="EMBL" id="KE007230">
    <property type="protein sequence ID" value="EOR01542.1"/>
    <property type="molecule type" value="Genomic_DNA"/>
</dbReference>
<dbReference type="KEGG" id="wic:J056_004328"/>
<keyword evidence="2" id="KW-1185">Reference proteome</keyword>
<sequence length="191" mass="21088">MKEVVKESNSDTQIKLYILHRTVASPSKPPPASCFAPIQQLPLLGIGGGLRCHSPLPKLEIMPATIQVIFEHIKGVIASTNGTLYQTCRHLYEAGLPLAYGIIYGTKVALEDASEEKYTEHLRFLSFIADMRHSPVSQAVREVFVNLETPEFPKCFSVLIWKCASIYIASSISSVCTCPLGIWLRSAIILV</sequence>
<dbReference type="GeneID" id="20377280"/>
<dbReference type="Proteomes" id="UP000014064">
    <property type="component" value="Unassembled WGS sequence"/>
</dbReference>
<dbReference type="HOGENOM" id="CLU_1422450_0_0_1"/>
<dbReference type="RefSeq" id="XP_009267804.1">
    <property type="nucleotide sequence ID" value="XM_009269529.1"/>
</dbReference>
<dbReference type="AlphaFoldDB" id="R9AH82"/>
<name>R9AH82_WALI9</name>
<protein>
    <submittedName>
        <fullName evidence="1">Uncharacterized protein</fullName>
    </submittedName>
</protein>
<proteinExistence type="predicted"/>
<reference evidence="2" key="1">
    <citation type="journal article" date="2013" name="BMC Genomics">
        <title>Genome and transcriptome sequencing of the halophilic fungus Wallemia ichthyophaga: haloadaptations present and absent.</title>
        <authorList>
            <person name="Zajc J."/>
            <person name="Liu Y."/>
            <person name="Dai W."/>
            <person name="Yang Z."/>
            <person name="Hu J."/>
            <person name="Gostincar C."/>
            <person name="Gunde-Cimerman N."/>
        </authorList>
    </citation>
    <scope>NUCLEOTIDE SEQUENCE [LARGE SCALE GENOMIC DNA]</scope>
    <source>
        <strain evidence="2">EXF-994 / CBS 113033</strain>
    </source>
</reference>
<evidence type="ECO:0000313" key="1">
    <source>
        <dbReference type="EMBL" id="EOR01542.1"/>
    </source>
</evidence>
<evidence type="ECO:0000313" key="2">
    <source>
        <dbReference type="Proteomes" id="UP000014064"/>
    </source>
</evidence>
<organism evidence="1 2">
    <name type="scientific">Wallemia ichthyophaga (strain EXF-994 / CBS 113033)</name>
    <dbReference type="NCBI Taxonomy" id="1299270"/>
    <lineage>
        <taxon>Eukaryota</taxon>
        <taxon>Fungi</taxon>
        <taxon>Dikarya</taxon>
        <taxon>Basidiomycota</taxon>
        <taxon>Wallemiomycotina</taxon>
        <taxon>Wallemiomycetes</taxon>
        <taxon>Wallemiales</taxon>
        <taxon>Wallemiaceae</taxon>
        <taxon>Wallemia</taxon>
    </lineage>
</organism>